<dbReference type="RefSeq" id="WP_258217073.1">
    <property type="nucleotide sequence ID" value="NZ_JANQBD010000028.1"/>
</dbReference>
<protein>
    <submittedName>
        <fullName evidence="2">Alpha/beta hydrolase</fullName>
    </submittedName>
</protein>
<dbReference type="EMBL" id="JANQBD010000028">
    <property type="protein sequence ID" value="MCR8635527.1"/>
    <property type="molecule type" value="Genomic_DNA"/>
</dbReference>
<proteinExistence type="predicted"/>
<dbReference type="GO" id="GO:0016787">
    <property type="term" value="F:hydrolase activity"/>
    <property type="evidence" value="ECO:0007669"/>
    <property type="project" value="UniProtKB-KW"/>
</dbReference>
<keyword evidence="2" id="KW-0378">Hydrolase</keyword>
<dbReference type="Proteomes" id="UP001300012">
    <property type="component" value="Unassembled WGS sequence"/>
</dbReference>
<name>A0ABT1YQS2_9BACL</name>
<evidence type="ECO:0000313" key="3">
    <source>
        <dbReference type="Proteomes" id="UP001300012"/>
    </source>
</evidence>
<dbReference type="InterPro" id="IPR029059">
    <property type="entry name" value="AB_hydrolase_5"/>
</dbReference>
<reference evidence="2 3" key="1">
    <citation type="submission" date="2022-08" db="EMBL/GenBank/DDBJ databases">
        <title>Paenibacillus endoradicis sp. nov., Paenibacillus radicibacter sp. nov and Paenibacillus pararadicis sp. nov., three cold-adapted plant growth-promoting bacteria isolated from root of Larix gmelinii in Great Khingan.</title>
        <authorList>
            <person name="Xue H."/>
        </authorList>
    </citation>
    <scope>NUCLEOTIDE SEQUENCE [LARGE SCALE GENOMIC DNA]</scope>
    <source>
        <strain evidence="2 3">N5-1-1-5</strain>
    </source>
</reference>
<evidence type="ECO:0000259" key="1">
    <source>
        <dbReference type="Pfam" id="PF12695"/>
    </source>
</evidence>
<dbReference type="SUPFAM" id="SSF53474">
    <property type="entry name" value="alpha/beta-Hydrolases"/>
    <property type="match status" value="1"/>
</dbReference>
<dbReference type="Pfam" id="PF12695">
    <property type="entry name" value="Abhydrolase_5"/>
    <property type="match status" value="1"/>
</dbReference>
<dbReference type="Gene3D" id="3.40.50.1820">
    <property type="entry name" value="alpha/beta hydrolase"/>
    <property type="match status" value="1"/>
</dbReference>
<keyword evidence="3" id="KW-1185">Reference proteome</keyword>
<dbReference type="InterPro" id="IPR029058">
    <property type="entry name" value="AB_hydrolase_fold"/>
</dbReference>
<sequence>MWTRRNLIRLLLLLAVVGVFAAVRALMQPYSPDAEALEAMRGGSGVSVTESKEWIVFEPRNGKRPDVLFYPGGLVRPESYAPLALSLAQEGYRTWIIKMPLNLAVLGINRADKVIELLPKQTYVIGGHSLGGVMAARYASGNAERVKGVFFLAAYADKRGSLRSAPLSALSLVGTEDGVLNRQVFERGKDFLPEQTEYAEITGGNHAGFGNYGKQKGDNPPLIAPEKQRSITVSLLVNWLEKLEAKE</sequence>
<comment type="caution">
    <text evidence="2">The sequence shown here is derived from an EMBL/GenBank/DDBJ whole genome shotgun (WGS) entry which is preliminary data.</text>
</comment>
<gene>
    <name evidence="2" type="ORF">NV381_30410</name>
</gene>
<dbReference type="InterPro" id="IPR006311">
    <property type="entry name" value="TAT_signal"/>
</dbReference>
<organism evidence="2 3">
    <name type="scientific">Paenibacillus radicis</name>
    <name type="common">ex Xue et al. 2023</name>
    <dbReference type="NCBI Taxonomy" id="2972489"/>
    <lineage>
        <taxon>Bacteria</taxon>
        <taxon>Bacillati</taxon>
        <taxon>Bacillota</taxon>
        <taxon>Bacilli</taxon>
        <taxon>Bacillales</taxon>
        <taxon>Paenibacillaceae</taxon>
        <taxon>Paenibacillus</taxon>
    </lineage>
</organism>
<evidence type="ECO:0000313" key="2">
    <source>
        <dbReference type="EMBL" id="MCR8635527.1"/>
    </source>
</evidence>
<accession>A0ABT1YQS2</accession>
<feature type="domain" description="Alpha/beta hydrolase fold-5" evidence="1">
    <location>
        <begin position="67"/>
        <end position="229"/>
    </location>
</feature>
<dbReference type="PROSITE" id="PS51318">
    <property type="entry name" value="TAT"/>
    <property type="match status" value="1"/>
</dbReference>